<dbReference type="SUPFAM" id="SSF52058">
    <property type="entry name" value="L domain-like"/>
    <property type="match status" value="1"/>
</dbReference>
<dbReference type="InterPro" id="IPR032675">
    <property type="entry name" value="LRR_dom_sf"/>
</dbReference>
<dbReference type="Proteomes" id="UP001608902">
    <property type="component" value="Unassembled WGS sequence"/>
</dbReference>
<dbReference type="InterPro" id="IPR050216">
    <property type="entry name" value="LRR_domain-containing"/>
</dbReference>
<evidence type="ECO:0000256" key="1">
    <source>
        <dbReference type="ARBA" id="ARBA00022614"/>
    </source>
</evidence>
<dbReference type="PANTHER" id="PTHR48051:SF1">
    <property type="entry name" value="RAS SUPPRESSOR PROTEIN 1"/>
    <property type="match status" value="1"/>
</dbReference>
<keyword evidence="1" id="KW-0433">Leucine-rich repeat</keyword>
<keyword evidence="4" id="KW-1185">Reference proteome</keyword>
<sequence length="210" mass="23339">MNQLVGTDFSSPPWLRIGNDKSKGSGEFGGSTLRMAAAAGRGVTNVMQRCESAKVTGYLDLSDCGLMYVADAIYLVLKDFSIDKCNLRNNVLTKFPKKMVNKFENMLVLNLEGNQIEEIPNEIAEWSTMRGLNIANNKLTSFPEALYSLKQLTFLDISGNEISDIDVEQLYTSLPGLAQLTVSKTQLSTTQIEELEKNSKKPPKMRLNFV</sequence>
<dbReference type="EMBL" id="JBGFUD010000354">
    <property type="protein sequence ID" value="MFH4974344.1"/>
    <property type="molecule type" value="Genomic_DNA"/>
</dbReference>
<gene>
    <name evidence="3" type="ORF">AB6A40_001053</name>
</gene>
<dbReference type="Gene3D" id="3.80.10.10">
    <property type="entry name" value="Ribonuclease Inhibitor"/>
    <property type="match status" value="1"/>
</dbReference>
<dbReference type="InterPro" id="IPR025875">
    <property type="entry name" value="Leu-rich_rpt_4"/>
</dbReference>
<dbReference type="AlphaFoldDB" id="A0ABD6EAG1"/>
<evidence type="ECO:0000313" key="4">
    <source>
        <dbReference type="Proteomes" id="UP001608902"/>
    </source>
</evidence>
<protein>
    <submittedName>
        <fullName evidence="3">Uncharacterized protein</fullName>
    </submittedName>
</protein>
<name>A0ABD6EAG1_9BILA</name>
<evidence type="ECO:0000256" key="2">
    <source>
        <dbReference type="ARBA" id="ARBA00022737"/>
    </source>
</evidence>
<keyword evidence="2" id="KW-0677">Repeat</keyword>
<comment type="caution">
    <text evidence="3">The sequence shown here is derived from an EMBL/GenBank/DDBJ whole genome shotgun (WGS) entry which is preliminary data.</text>
</comment>
<reference evidence="3 4" key="1">
    <citation type="submission" date="2024-08" db="EMBL/GenBank/DDBJ databases">
        <title>Gnathostoma spinigerum genome.</title>
        <authorList>
            <person name="Gonzalez-Bertolin B."/>
            <person name="Monzon S."/>
            <person name="Zaballos A."/>
            <person name="Jimenez P."/>
            <person name="Dekumyoy P."/>
            <person name="Varona S."/>
            <person name="Cuesta I."/>
            <person name="Sumanam S."/>
            <person name="Adisakwattana P."/>
            <person name="Gasser R.B."/>
            <person name="Hernandez-Gonzalez A."/>
            <person name="Young N.D."/>
            <person name="Perteguer M.J."/>
        </authorList>
    </citation>
    <scope>NUCLEOTIDE SEQUENCE [LARGE SCALE GENOMIC DNA]</scope>
    <source>
        <strain evidence="3">AL3</strain>
        <tissue evidence="3">Liver</tissue>
    </source>
</reference>
<accession>A0ABD6EAG1</accession>
<proteinExistence type="predicted"/>
<dbReference type="InterPro" id="IPR001611">
    <property type="entry name" value="Leu-rich_rpt"/>
</dbReference>
<dbReference type="PANTHER" id="PTHR48051">
    <property type="match status" value="1"/>
</dbReference>
<dbReference type="Pfam" id="PF12799">
    <property type="entry name" value="LRR_4"/>
    <property type="match status" value="1"/>
</dbReference>
<organism evidence="3 4">
    <name type="scientific">Gnathostoma spinigerum</name>
    <dbReference type="NCBI Taxonomy" id="75299"/>
    <lineage>
        <taxon>Eukaryota</taxon>
        <taxon>Metazoa</taxon>
        <taxon>Ecdysozoa</taxon>
        <taxon>Nematoda</taxon>
        <taxon>Chromadorea</taxon>
        <taxon>Rhabditida</taxon>
        <taxon>Spirurina</taxon>
        <taxon>Gnathostomatomorpha</taxon>
        <taxon>Gnathostomatoidea</taxon>
        <taxon>Gnathostomatidae</taxon>
        <taxon>Gnathostoma</taxon>
    </lineage>
</organism>
<evidence type="ECO:0000313" key="3">
    <source>
        <dbReference type="EMBL" id="MFH4974344.1"/>
    </source>
</evidence>
<dbReference type="PROSITE" id="PS51450">
    <property type="entry name" value="LRR"/>
    <property type="match status" value="1"/>
</dbReference>